<evidence type="ECO:0000256" key="2">
    <source>
        <dbReference type="ARBA" id="ARBA00005989"/>
    </source>
</evidence>
<dbReference type="CDD" id="cd14656">
    <property type="entry name" value="Imelysin-like_EfeO"/>
    <property type="match status" value="1"/>
</dbReference>
<evidence type="ECO:0000256" key="4">
    <source>
        <dbReference type="SAM" id="SignalP"/>
    </source>
</evidence>
<dbReference type="PROSITE" id="PS51257">
    <property type="entry name" value="PROKAR_LIPOPROTEIN"/>
    <property type="match status" value="1"/>
</dbReference>
<feature type="chain" id="PRO_5047516843" evidence="4">
    <location>
        <begin position="22"/>
        <end position="381"/>
    </location>
</feature>
<evidence type="ECO:0000259" key="5">
    <source>
        <dbReference type="Pfam" id="PF09375"/>
    </source>
</evidence>
<dbReference type="RefSeq" id="WP_345711159.1">
    <property type="nucleotide sequence ID" value="NZ_BAABIL010000111.1"/>
</dbReference>
<dbReference type="PANTHER" id="PTHR39192">
    <property type="entry name" value="IRON UPTAKE SYSTEM COMPONENT EFEO"/>
    <property type="match status" value="1"/>
</dbReference>
<gene>
    <name evidence="6" type="primary">efeO</name>
    <name evidence="6" type="ORF">GCM10023225_08780</name>
</gene>
<dbReference type="Pfam" id="PF09375">
    <property type="entry name" value="Peptidase_M75"/>
    <property type="match status" value="1"/>
</dbReference>
<evidence type="ECO:0000256" key="3">
    <source>
        <dbReference type="ARBA" id="ARBA00022729"/>
    </source>
</evidence>
<dbReference type="NCBIfam" id="NF041757">
    <property type="entry name" value="EfeO"/>
    <property type="match status" value="1"/>
</dbReference>
<comment type="subcellular location">
    <subcellularLocation>
        <location evidence="1">Cell envelope</location>
    </subcellularLocation>
</comment>
<reference evidence="7" key="1">
    <citation type="journal article" date="2019" name="Int. J. Syst. Evol. Microbiol.">
        <title>The Global Catalogue of Microorganisms (GCM) 10K type strain sequencing project: providing services to taxonomists for standard genome sequencing and annotation.</title>
        <authorList>
            <consortium name="The Broad Institute Genomics Platform"/>
            <consortium name="The Broad Institute Genome Sequencing Center for Infectious Disease"/>
            <person name="Wu L."/>
            <person name="Ma J."/>
        </authorList>
    </citation>
    <scope>NUCLEOTIDE SEQUENCE [LARGE SCALE GENOMIC DNA]</scope>
    <source>
        <strain evidence="7">JCM 18126</strain>
    </source>
</reference>
<comment type="caution">
    <text evidence="6">The sequence shown here is derived from an EMBL/GenBank/DDBJ whole genome shotgun (WGS) entry which is preliminary data.</text>
</comment>
<dbReference type="Proteomes" id="UP001501195">
    <property type="component" value="Unassembled WGS sequence"/>
</dbReference>
<protein>
    <submittedName>
        <fullName evidence="6">Iron uptake system protein EfeO</fullName>
    </submittedName>
</protein>
<dbReference type="InterPro" id="IPR053377">
    <property type="entry name" value="Iron_uptake_EfeM/EfeO"/>
</dbReference>
<dbReference type="InterPro" id="IPR018976">
    <property type="entry name" value="Imelysin-like"/>
</dbReference>
<dbReference type="PANTHER" id="PTHR39192:SF1">
    <property type="entry name" value="IRON UPTAKE SYSTEM COMPONENT EFEO"/>
    <property type="match status" value="1"/>
</dbReference>
<dbReference type="InterPro" id="IPR038352">
    <property type="entry name" value="Imelysin_sf"/>
</dbReference>
<dbReference type="InterPro" id="IPR034981">
    <property type="entry name" value="Imelysin-like_EfeO/Algp7"/>
</dbReference>
<name>A0ABP9HDR3_9ACTN</name>
<keyword evidence="3 4" id="KW-0732">Signal</keyword>
<accession>A0ABP9HDR3</accession>
<sequence>MRPRTPRPATALTLLAAAALAGCTDAPSADPAAGASPADGTVAVRATDDACEVSSTDLGSGITTFAITNEGSDVTEVYVYAPGDRIVTEKENIGPGTSYELTVDLTEGSYQVACKPGMVGDGIRQDVRVAGAAEAPDPAAEAAVAAYRTWVQQQADASVPLVQQLRDAVAAGDVEGAKALYAPSRVPWESIEPVAESFGDLDPRMDAREADLAAGEAFTGWHRLEKALWTGEDLAPLVPVADQLVLDVQELAQRVPNAALTPTSIGNGAKELLDEVATGKITGEEEAFSHTDLVDFEANVAGAAQALEVLRPIVSENDPELVTTLDAEFADVRAALEPYRVPGGFVPYDTVTEEQRRELARAVDGLSEPLSRLGAAAAGEA</sequence>
<evidence type="ECO:0000256" key="1">
    <source>
        <dbReference type="ARBA" id="ARBA00004196"/>
    </source>
</evidence>
<dbReference type="EMBL" id="BAABIL010000111">
    <property type="protein sequence ID" value="GAA4968720.1"/>
    <property type="molecule type" value="Genomic_DNA"/>
</dbReference>
<feature type="signal peptide" evidence="4">
    <location>
        <begin position="1"/>
        <end position="21"/>
    </location>
</feature>
<dbReference type="Gene3D" id="1.20.1420.20">
    <property type="entry name" value="M75 peptidase, HXXE motif"/>
    <property type="match status" value="1"/>
</dbReference>
<organism evidence="6 7">
    <name type="scientific">Kineococcus glutinatus</name>
    <dbReference type="NCBI Taxonomy" id="1070872"/>
    <lineage>
        <taxon>Bacteria</taxon>
        <taxon>Bacillati</taxon>
        <taxon>Actinomycetota</taxon>
        <taxon>Actinomycetes</taxon>
        <taxon>Kineosporiales</taxon>
        <taxon>Kineosporiaceae</taxon>
        <taxon>Kineococcus</taxon>
    </lineage>
</organism>
<evidence type="ECO:0000313" key="6">
    <source>
        <dbReference type="EMBL" id="GAA4968720.1"/>
    </source>
</evidence>
<feature type="domain" description="Imelysin-like" evidence="5">
    <location>
        <begin position="143"/>
        <end position="373"/>
    </location>
</feature>
<evidence type="ECO:0000313" key="7">
    <source>
        <dbReference type="Proteomes" id="UP001501195"/>
    </source>
</evidence>
<keyword evidence="7" id="KW-1185">Reference proteome</keyword>
<dbReference type="InterPro" id="IPR050894">
    <property type="entry name" value="EfeM/EfeO_iron_uptake"/>
</dbReference>
<proteinExistence type="inferred from homology"/>
<comment type="similarity">
    <text evidence="2">Belongs to the EfeM/EfeO family.</text>
</comment>